<evidence type="ECO:0000256" key="2">
    <source>
        <dbReference type="ARBA" id="ARBA00022723"/>
    </source>
</evidence>
<dbReference type="Gene3D" id="3.40.630.10">
    <property type="entry name" value="Zn peptidases"/>
    <property type="match status" value="1"/>
</dbReference>
<proteinExistence type="predicted"/>
<dbReference type="PANTHER" id="PTHR15162:SF7">
    <property type="entry name" value="SUCCINYLGLUTAMATE DESUCCINYLASE"/>
    <property type="match status" value="1"/>
</dbReference>
<dbReference type="EMBL" id="FXAW01000001">
    <property type="protein sequence ID" value="SMG13063.1"/>
    <property type="molecule type" value="Genomic_DNA"/>
</dbReference>
<feature type="domain" description="Succinylglutamate desuccinylase/Aspartoacylase catalytic" evidence="5">
    <location>
        <begin position="28"/>
        <end position="142"/>
    </location>
</feature>
<dbReference type="PANTHER" id="PTHR15162">
    <property type="entry name" value="ASPARTOACYLASE"/>
    <property type="match status" value="1"/>
</dbReference>
<reference evidence="7" key="1">
    <citation type="submission" date="2017-04" db="EMBL/GenBank/DDBJ databases">
        <authorList>
            <person name="Varghese N."/>
            <person name="Submissions S."/>
        </authorList>
    </citation>
    <scope>NUCLEOTIDE SEQUENCE [LARGE SCALE GENOMIC DNA]</scope>
    <source>
        <strain evidence="7">DSM 4125</strain>
    </source>
</reference>
<organism evidence="6 7">
    <name type="scientific">Marivirga sericea</name>
    <dbReference type="NCBI Taxonomy" id="1028"/>
    <lineage>
        <taxon>Bacteria</taxon>
        <taxon>Pseudomonadati</taxon>
        <taxon>Bacteroidota</taxon>
        <taxon>Cytophagia</taxon>
        <taxon>Cytophagales</taxon>
        <taxon>Marivirgaceae</taxon>
        <taxon>Marivirga</taxon>
    </lineage>
</organism>
<dbReference type="GO" id="GO:0046872">
    <property type="term" value="F:metal ion binding"/>
    <property type="evidence" value="ECO:0007669"/>
    <property type="project" value="UniProtKB-KW"/>
</dbReference>
<evidence type="ECO:0000313" key="7">
    <source>
        <dbReference type="Proteomes" id="UP000193804"/>
    </source>
</evidence>
<accession>A0A1X7IFU6</accession>
<evidence type="ECO:0000256" key="3">
    <source>
        <dbReference type="ARBA" id="ARBA00022801"/>
    </source>
</evidence>
<keyword evidence="3" id="KW-0378">Hydrolase</keyword>
<dbReference type="AlphaFoldDB" id="A0A1X7IFU6"/>
<sequence length="398" mass="45946">MAKVYSKALRQTIEVDRFIGKIRSTSEGPSVIFIGGIHGNEPAGVLALDRLISFVQNNKISLKGNLYALAGSLWALEHGERYHKQDLNRLWTKDRLLQIQKGEIAIEDKDTIEQIELYKCIKNIITQDEGPFYFIDLHTTSCETSPFIVMNDSLLNRRFTGLYPLPSILGIEEYLEGPVLSYINELGYVAFGFEAGQHDDKSSVDNHFAFCMLSMQFTGLIEKGEIDFEEYYNILSKNSISAQNFFEILYRYKIEPSEDFKMLPGYVNFQRIKKGEKLALSNSKSVIAETSSRIFMPLYQAKGSEGFFAIKRVSLFALKLSAVLRNMGFERLLRYLPGVSYEKQATLKVNRRIARFFTKQFFHLLGYRSIRLNEDYYLMSNREAASRTKEYEEESWFN</sequence>
<evidence type="ECO:0000256" key="1">
    <source>
        <dbReference type="ARBA" id="ARBA00001947"/>
    </source>
</evidence>
<gene>
    <name evidence="6" type="ORF">SAMN05661096_00575</name>
</gene>
<protein>
    <submittedName>
        <fullName evidence="6">Succinylglutamate desuccinylase / Aspartoacylase family protein</fullName>
    </submittedName>
</protein>
<dbReference type="GO" id="GO:0016788">
    <property type="term" value="F:hydrolase activity, acting on ester bonds"/>
    <property type="evidence" value="ECO:0007669"/>
    <property type="project" value="InterPro"/>
</dbReference>
<dbReference type="InterPro" id="IPR055438">
    <property type="entry name" value="AstE_AspA_cat"/>
</dbReference>
<keyword evidence="7" id="KW-1185">Reference proteome</keyword>
<keyword evidence="2" id="KW-0479">Metal-binding</keyword>
<dbReference type="Pfam" id="PF24827">
    <property type="entry name" value="AstE_AspA_cat"/>
    <property type="match status" value="1"/>
</dbReference>
<dbReference type="GO" id="GO:0005829">
    <property type="term" value="C:cytosol"/>
    <property type="evidence" value="ECO:0007669"/>
    <property type="project" value="TreeGrafter"/>
</dbReference>
<comment type="cofactor">
    <cofactor evidence="1">
        <name>Zn(2+)</name>
        <dbReference type="ChEBI" id="CHEBI:29105"/>
    </cofactor>
</comment>
<dbReference type="Proteomes" id="UP000193804">
    <property type="component" value="Unassembled WGS sequence"/>
</dbReference>
<keyword evidence="4" id="KW-0862">Zinc</keyword>
<evidence type="ECO:0000313" key="6">
    <source>
        <dbReference type="EMBL" id="SMG13063.1"/>
    </source>
</evidence>
<dbReference type="SUPFAM" id="SSF53187">
    <property type="entry name" value="Zn-dependent exopeptidases"/>
    <property type="match status" value="1"/>
</dbReference>
<dbReference type="STRING" id="1028.SAMN05661096_00575"/>
<name>A0A1X7IFU6_9BACT</name>
<evidence type="ECO:0000256" key="4">
    <source>
        <dbReference type="ARBA" id="ARBA00022833"/>
    </source>
</evidence>
<evidence type="ECO:0000259" key="5">
    <source>
        <dbReference type="Pfam" id="PF24827"/>
    </source>
</evidence>
<dbReference type="InterPro" id="IPR050178">
    <property type="entry name" value="AspA/AstE_fam"/>
</dbReference>